<gene>
    <name evidence="1" type="ORF">PAXRUDRAFT_21469</name>
</gene>
<dbReference type="HOGENOM" id="CLU_2813159_0_0_1"/>
<reference evidence="2" key="2">
    <citation type="submission" date="2015-01" db="EMBL/GenBank/DDBJ databases">
        <title>Evolutionary Origins and Diversification of the Mycorrhizal Mutualists.</title>
        <authorList>
            <consortium name="DOE Joint Genome Institute"/>
            <consortium name="Mycorrhizal Genomics Consortium"/>
            <person name="Kohler A."/>
            <person name="Kuo A."/>
            <person name="Nagy L.G."/>
            <person name="Floudas D."/>
            <person name="Copeland A."/>
            <person name="Barry K.W."/>
            <person name="Cichocki N."/>
            <person name="Veneault-Fourrey C."/>
            <person name="LaButti K."/>
            <person name="Lindquist E.A."/>
            <person name="Lipzen A."/>
            <person name="Lundell T."/>
            <person name="Morin E."/>
            <person name="Murat C."/>
            <person name="Riley R."/>
            <person name="Ohm R."/>
            <person name="Sun H."/>
            <person name="Tunlid A."/>
            <person name="Henrissat B."/>
            <person name="Grigoriev I.V."/>
            <person name="Hibbett D.S."/>
            <person name="Martin F."/>
        </authorList>
    </citation>
    <scope>NUCLEOTIDE SEQUENCE [LARGE SCALE GENOMIC DNA]</scope>
    <source>
        <strain evidence="2">Ve08.2h10</strain>
    </source>
</reference>
<evidence type="ECO:0000313" key="1">
    <source>
        <dbReference type="EMBL" id="KIK72887.1"/>
    </source>
</evidence>
<dbReference type="AlphaFoldDB" id="A0A0D0BMQ3"/>
<name>A0A0D0BMQ3_9AGAM</name>
<sequence>MFPPLCEYVHNLNVSFEQDAPQDAMSQLLLLPVHYQNGPSQPKSSAVPVNSLLHAAQPNHCQRVLHW</sequence>
<organism evidence="1 2">
    <name type="scientific">Paxillus rubicundulus Ve08.2h10</name>
    <dbReference type="NCBI Taxonomy" id="930991"/>
    <lineage>
        <taxon>Eukaryota</taxon>
        <taxon>Fungi</taxon>
        <taxon>Dikarya</taxon>
        <taxon>Basidiomycota</taxon>
        <taxon>Agaricomycotina</taxon>
        <taxon>Agaricomycetes</taxon>
        <taxon>Agaricomycetidae</taxon>
        <taxon>Boletales</taxon>
        <taxon>Paxilineae</taxon>
        <taxon>Paxillaceae</taxon>
        <taxon>Paxillus</taxon>
    </lineage>
</organism>
<dbReference type="InParanoid" id="A0A0D0BMQ3"/>
<dbReference type="EMBL" id="KN830329">
    <property type="protein sequence ID" value="KIK72887.1"/>
    <property type="molecule type" value="Genomic_DNA"/>
</dbReference>
<reference evidence="1 2" key="1">
    <citation type="submission" date="2014-04" db="EMBL/GenBank/DDBJ databases">
        <authorList>
            <consortium name="DOE Joint Genome Institute"/>
            <person name="Kuo A."/>
            <person name="Kohler A."/>
            <person name="Jargeat P."/>
            <person name="Nagy L.G."/>
            <person name="Floudas D."/>
            <person name="Copeland A."/>
            <person name="Barry K.W."/>
            <person name="Cichocki N."/>
            <person name="Veneault-Fourrey C."/>
            <person name="LaButti K."/>
            <person name="Lindquist E.A."/>
            <person name="Lipzen A."/>
            <person name="Lundell T."/>
            <person name="Morin E."/>
            <person name="Murat C."/>
            <person name="Sun H."/>
            <person name="Tunlid A."/>
            <person name="Henrissat B."/>
            <person name="Grigoriev I.V."/>
            <person name="Hibbett D.S."/>
            <person name="Martin F."/>
            <person name="Nordberg H.P."/>
            <person name="Cantor M.N."/>
            <person name="Hua S.X."/>
        </authorList>
    </citation>
    <scope>NUCLEOTIDE SEQUENCE [LARGE SCALE GENOMIC DNA]</scope>
    <source>
        <strain evidence="1 2">Ve08.2h10</strain>
    </source>
</reference>
<evidence type="ECO:0000313" key="2">
    <source>
        <dbReference type="Proteomes" id="UP000054538"/>
    </source>
</evidence>
<keyword evidence="2" id="KW-1185">Reference proteome</keyword>
<accession>A0A0D0BMQ3</accession>
<proteinExistence type="predicted"/>
<protein>
    <submittedName>
        <fullName evidence="1">Uncharacterized protein</fullName>
    </submittedName>
</protein>
<dbReference type="Proteomes" id="UP000054538">
    <property type="component" value="Unassembled WGS sequence"/>
</dbReference>